<keyword evidence="4" id="KW-1185">Reference proteome</keyword>
<sequence>MLPCKVFLGLSAPAALKPPAPKPPVAKQTYAPLRPPRPEAAVAPRSGRSVRSVSTGHFPGRTTASSQSHPGFISSVPLVVASATGPRLPERGRAAASQAASAGAAQISSFIQAQQAQPSSQHQPVRAAVVPFNRLGEGPPMPPVYRAQLPTPVITTVQSMHGVAPSAQFPAYIVQVPSAATPAEKAGGSKEGVGSAGGAAAAAPPTASYASLATQSNGGGQMACLVGPNGELYLRSNATSSSGNATPLSEQRMNACTSPSSAGRSVSGRVSRTPVPVLVVQGRSQSVAPPLPRVHAEIASKPVEEHGETGMVTGEVRTPGKKAEDSMVNRMPIELDPSLQDVLDGQMLSSRSRLLAMELKAAREHCKAIQEGFKEETKHLKQENERLLLIVETIQKRIEDLQIQLAVSRKAPTSGDVRVDLCSGLASDIIDSRVNATKELSDSKNRGESSSPTEGDAGLHAAGGPRAVQSFDRSKTTEAKDQATEHATPTQGYRLSLGEFPT</sequence>
<keyword evidence="1" id="KW-0175">Coiled coil</keyword>
<feature type="region of interest" description="Disordered" evidence="2">
    <location>
        <begin position="240"/>
        <end position="269"/>
    </location>
</feature>
<accession>U6LBT7</accession>
<reference evidence="3" key="2">
    <citation type="submission" date="2013-10" db="EMBL/GenBank/DDBJ databases">
        <authorList>
            <person name="Aslett M."/>
        </authorList>
    </citation>
    <scope>NUCLEOTIDE SEQUENCE [LARGE SCALE GENOMIC DNA]</scope>
    <source>
        <strain evidence="3">Houghton</strain>
    </source>
</reference>
<dbReference type="VEuPathDB" id="ToxoDB:EBH_0067960"/>
<feature type="region of interest" description="Disordered" evidence="2">
    <location>
        <begin position="437"/>
        <end position="502"/>
    </location>
</feature>
<feature type="compositionally biased region" description="Basic and acidic residues" evidence="2">
    <location>
        <begin position="472"/>
        <end position="484"/>
    </location>
</feature>
<dbReference type="Proteomes" id="UP000030750">
    <property type="component" value="Unassembled WGS sequence"/>
</dbReference>
<dbReference type="OrthoDB" id="347895at2759"/>
<feature type="compositionally biased region" description="Low complexity" evidence="2">
    <location>
        <begin position="257"/>
        <end position="269"/>
    </location>
</feature>
<feature type="compositionally biased region" description="Low complexity" evidence="2">
    <location>
        <begin position="39"/>
        <end position="54"/>
    </location>
</feature>
<gene>
    <name evidence="3" type="ORF">EBH_0067960</name>
</gene>
<evidence type="ECO:0000256" key="1">
    <source>
        <dbReference type="SAM" id="Coils"/>
    </source>
</evidence>
<evidence type="ECO:0000313" key="4">
    <source>
        <dbReference type="Proteomes" id="UP000030750"/>
    </source>
</evidence>
<evidence type="ECO:0000256" key="2">
    <source>
        <dbReference type="SAM" id="MobiDB-lite"/>
    </source>
</evidence>
<feature type="region of interest" description="Disordered" evidence="2">
    <location>
        <begin position="13"/>
        <end position="69"/>
    </location>
</feature>
<feature type="compositionally biased region" description="Polar residues" evidence="2">
    <location>
        <begin position="240"/>
        <end position="256"/>
    </location>
</feature>
<organism evidence="3 4">
    <name type="scientific">Eimeria brunetti</name>
    <dbReference type="NCBI Taxonomy" id="51314"/>
    <lineage>
        <taxon>Eukaryota</taxon>
        <taxon>Sar</taxon>
        <taxon>Alveolata</taxon>
        <taxon>Apicomplexa</taxon>
        <taxon>Conoidasida</taxon>
        <taxon>Coccidia</taxon>
        <taxon>Eucoccidiorida</taxon>
        <taxon>Eimeriorina</taxon>
        <taxon>Eimeriidae</taxon>
        <taxon>Eimeria</taxon>
    </lineage>
</organism>
<protein>
    <submittedName>
        <fullName evidence="3">Uncharacterized protein</fullName>
    </submittedName>
</protein>
<dbReference type="AlphaFoldDB" id="U6LBT7"/>
<name>U6LBT7_9EIME</name>
<evidence type="ECO:0000313" key="3">
    <source>
        <dbReference type="EMBL" id="CDJ46683.1"/>
    </source>
</evidence>
<proteinExistence type="predicted"/>
<dbReference type="EMBL" id="HG710457">
    <property type="protein sequence ID" value="CDJ46683.1"/>
    <property type="molecule type" value="Genomic_DNA"/>
</dbReference>
<feature type="coiled-coil region" evidence="1">
    <location>
        <begin position="384"/>
        <end position="411"/>
    </location>
</feature>
<reference evidence="3" key="1">
    <citation type="submission" date="2013-10" db="EMBL/GenBank/DDBJ databases">
        <title>Genomic analysis of the causative agents of coccidiosis in chickens.</title>
        <authorList>
            <person name="Reid A.J."/>
            <person name="Blake D."/>
            <person name="Billington K."/>
            <person name="Browne H."/>
            <person name="Dunn M."/>
            <person name="Hung S."/>
            <person name="Kawahara F."/>
            <person name="Miranda-Saavedra D."/>
            <person name="Mourier T."/>
            <person name="Nagra H."/>
            <person name="Otto T.D."/>
            <person name="Rawlings N."/>
            <person name="Sanchez A."/>
            <person name="Sanders M."/>
            <person name="Subramaniam C."/>
            <person name="Tay Y."/>
            <person name="Dear P."/>
            <person name="Doerig C."/>
            <person name="Gruber A."/>
            <person name="Parkinson J."/>
            <person name="Shirley M."/>
            <person name="Wan K.L."/>
            <person name="Berriman M."/>
            <person name="Tomley F."/>
            <person name="Pain A."/>
        </authorList>
    </citation>
    <scope>NUCLEOTIDE SEQUENCE [LARGE SCALE GENOMIC DNA]</scope>
    <source>
        <strain evidence="3">Houghton</strain>
    </source>
</reference>